<gene>
    <name evidence="1" type="ORF">NOCA2350029</name>
</gene>
<protein>
    <submittedName>
        <fullName evidence="1">Uncharacterized protein</fullName>
    </submittedName>
</protein>
<organism evidence="1">
    <name type="scientific">metagenome</name>
    <dbReference type="NCBI Taxonomy" id="256318"/>
    <lineage>
        <taxon>unclassified sequences</taxon>
        <taxon>metagenomes</taxon>
    </lineage>
</organism>
<name>A0A2P2C392_9ZZZZ</name>
<reference evidence="1" key="1">
    <citation type="submission" date="2015-08" db="EMBL/GenBank/DDBJ databases">
        <authorList>
            <person name="Babu N.S."/>
            <person name="Beckwith C.J."/>
            <person name="Beseler K.G."/>
            <person name="Brison A."/>
            <person name="Carone J.V."/>
            <person name="Caskin T.P."/>
            <person name="Diamond M."/>
            <person name="Durham M.E."/>
            <person name="Foxe J.M."/>
            <person name="Go M."/>
            <person name="Henderson B.A."/>
            <person name="Jones I.B."/>
            <person name="McGettigan J.A."/>
            <person name="Micheletti S.J."/>
            <person name="Nasrallah M.E."/>
            <person name="Ortiz D."/>
            <person name="Piller C.R."/>
            <person name="Privatt S.R."/>
            <person name="Schneider S.L."/>
            <person name="Sharp S."/>
            <person name="Smith T.C."/>
            <person name="Stanton J.D."/>
            <person name="Ullery H.E."/>
            <person name="Wilson R.J."/>
            <person name="Serrano M.G."/>
            <person name="Buck G."/>
            <person name="Lee V."/>
            <person name="Wang Y."/>
            <person name="Carvalho R."/>
            <person name="Voegtly L."/>
            <person name="Shi R."/>
            <person name="Duckworth R."/>
            <person name="Johnson A."/>
            <person name="Loviza R."/>
            <person name="Walstead R."/>
            <person name="Shah Z."/>
            <person name="Kiflezghi M."/>
            <person name="Wade K."/>
            <person name="Ball S.L."/>
            <person name="Bradley K.W."/>
            <person name="Asai D.J."/>
            <person name="Bowman C.A."/>
            <person name="Russell D.A."/>
            <person name="Pope W.H."/>
            <person name="Jacobs-Sera D."/>
            <person name="Hendrix R.W."/>
            <person name="Hatfull G.F."/>
        </authorList>
    </citation>
    <scope>NUCLEOTIDE SEQUENCE</scope>
</reference>
<accession>A0A2P2C392</accession>
<dbReference type="AlphaFoldDB" id="A0A2P2C392"/>
<evidence type="ECO:0000313" key="1">
    <source>
        <dbReference type="EMBL" id="CUR56497.1"/>
    </source>
</evidence>
<sequence>MELMVLEPSPARVSNNMGVCGAVGPHRPLALSRV</sequence>
<proteinExistence type="predicted"/>
<dbReference type="EMBL" id="CZKA01000029">
    <property type="protein sequence ID" value="CUR56497.1"/>
    <property type="molecule type" value="Genomic_DNA"/>
</dbReference>